<evidence type="ECO:0000313" key="2">
    <source>
        <dbReference type="EMBL" id="KAL0563922.1"/>
    </source>
</evidence>
<name>A0ABR3ELZ5_9AGAR</name>
<dbReference type="EMBL" id="JBAHYK010003109">
    <property type="protein sequence ID" value="KAL0563922.1"/>
    <property type="molecule type" value="Genomic_DNA"/>
</dbReference>
<feature type="region of interest" description="Disordered" evidence="1">
    <location>
        <begin position="1"/>
        <end position="29"/>
    </location>
</feature>
<keyword evidence="3" id="KW-1185">Reference proteome</keyword>
<gene>
    <name evidence="2" type="ORF">V5O48_018136</name>
</gene>
<reference evidence="2 3" key="1">
    <citation type="submission" date="2024-02" db="EMBL/GenBank/DDBJ databases">
        <title>A draft genome for the cacao thread blight pathogen Marasmius crinis-equi.</title>
        <authorList>
            <person name="Cohen S.P."/>
            <person name="Baruah I.K."/>
            <person name="Amoako-Attah I."/>
            <person name="Bukari Y."/>
            <person name="Meinhardt L.W."/>
            <person name="Bailey B.A."/>
        </authorList>
    </citation>
    <scope>NUCLEOTIDE SEQUENCE [LARGE SCALE GENOMIC DNA]</scope>
    <source>
        <strain evidence="2 3">GH-76</strain>
    </source>
</reference>
<accession>A0ABR3ELZ5</accession>
<evidence type="ECO:0000256" key="1">
    <source>
        <dbReference type="SAM" id="MobiDB-lite"/>
    </source>
</evidence>
<organism evidence="2 3">
    <name type="scientific">Marasmius crinis-equi</name>
    <dbReference type="NCBI Taxonomy" id="585013"/>
    <lineage>
        <taxon>Eukaryota</taxon>
        <taxon>Fungi</taxon>
        <taxon>Dikarya</taxon>
        <taxon>Basidiomycota</taxon>
        <taxon>Agaricomycotina</taxon>
        <taxon>Agaricomycetes</taxon>
        <taxon>Agaricomycetidae</taxon>
        <taxon>Agaricales</taxon>
        <taxon>Marasmiineae</taxon>
        <taxon>Marasmiaceae</taxon>
        <taxon>Marasmius</taxon>
    </lineage>
</organism>
<evidence type="ECO:0000313" key="3">
    <source>
        <dbReference type="Proteomes" id="UP001465976"/>
    </source>
</evidence>
<protein>
    <submittedName>
        <fullName evidence="2">Uncharacterized protein</fullName>
    </submittedName>
</protein>
<proteinExistence type="predicted"/>
<feature type="compositionally biased region" description="Basic and acidic residues" evidence="1">
    <location>
        <begin position="13"/>
        <end position="29"/>
    </location>
</feature>
<sequence>MPRPKIYTKAQRKASDRAKSQLSNRERVLSRVKEYQAKKSVQPRKKICKAWPSNVEPKPTRTASSTAEASKPYEIKLFDS</sequence>
<comment type="caution">
    <text evidence="2">The sequence shown here is derived from an EMBL/GenBank/DDBJ whole genome shotgun (WGS) entry which is preliminary data.</text>
</comment>
<feature type="region of interest" description="Disordered" evidence="1">
    <location>
        <begin position="51"/>
        <end position="71"/>
    </location>
</feature>
<dbReference type="Proteomes" id="UP001465976">
    <property type="component" value="Unassembled WGS sequence"/>
</dbReference>